<feature type="region of interest" description="Disordered" evidence="1">
    <location>
        <begin position="1"/>
        <end position="24"/>
    </location>
</feature>
<keyword evidence="3" id="KW-1185">Reference proteome</keyword>
<protein>
    <submittedName>
        <fullName evidence="2">Uncharacterized protein</fullName>
    </submittedName>
</protein>
<evidence type="ECO:0000256" key="1">
    <source>
        <dbReference type="SAM" id="MobiDB-lite"/>
    </source>
</evidence>
<proteinExistence type="predicted"/>
<dbReference type="EMBL" id="JBBLYY010000011">
    <property type="protein sequence ID" value="MEK0170142.1"/>
    <property type="molecule type" value="Genomic_DNA"/>
</dbReference>
<organism evidence="2 3">
    <name type="scientific">Curtobacterium citreum</name>
    <dbReference type="NCBI Taxonomy" id="2036"/>
    <lineage>
        <taxon>Bacteria</taxon>
        <taxon>Bacillati</taxon>
        <taxon>Actinomycetota</taxon>
        <taxon>Actinomycetes</taxon>
        <taxon>Micrococcales</taxon>
        <taxon>Microbacteriaceae</taxon>
        <taxon>Curtobacterium</taxon>
    </lineage>
</organism>
<sequence length="110" mass="12903">MGRRRENRWQPPEHPEVERPRAYSLSEDARGPDVCHAVTPVPVWAWIQFPTFHVRVKAFAKSWTRDAVMVEWAQFGQQADAWVWRSAVKHRTLRADQAERAMRSPQNAAR</sequence>
<evidence type="ECO:0000313" key="3">
    <source>
        <dbReference type="Proteomes" id="UP001370299"/>
    </source>
</evidence>
<gene>
    <name evidence="2" type="ORF">WMN62_01535</name>
</gene>
<evidence type="ECO:0000313" key="2">
    <source>
        <dbReference type="EMBL" id="MEK0170142.1"/>
    </source>
</evidence>
<feature type="compositionally biased region" description="Basic and acidic residues" evidence="1">
    <location>
        <begin position="7"/>
        <end position="24"/>
    </location>
</feature>
<dbReference type="RefSeq" id="WP_123293983.1">
    <property type="nucleotide sequence ID" value="NZ_JBBKAP010000021.1"/>
</dbReference>
<accession>A0ABU8Y600</accession>
<reference evidence="2 3" key="1">
    <citation type="submission" date="2024-03" db="EMBL/GenBank/DDBJ databases">
        <title>Whole genomes of four grape xylem sap localized bacterial endophytes.</title>
        <authorList>
            <person name="Kumar G."/>
            <person name="Savka M.A."/>
        </authorList>
    </citation>
    <scope>NUCLEOTIDE SEQUENCE [LARGE SCALE GENOMIC DNA]</scope>
    <source>
        <strain evidence="2 3">RIT_GXS8</strain>
    </source>
</reference>
<comment type="caution">
    <text evidence="2">The sequence shown here is derived from an EMBL/GenBank/DDBJ whole genome shotgun (WGS) entry which is preliminary data.</text>
</comment>
<name>A0ABU8Y600_9MICO</name>
<dbReference type="Proteomes" id="UP001370299">
    <property type="component" value="Unassembled WGS sequence"/>
</dbReference>